<comment type="caution">
    <text evidence="1">The sequence shown here is derived from an EMBL/GenBank/DDBJ whole genome shotgun (WGS) entry which is preliminary data.</text>
</comment>
<name>A0A9W7XLL1_9FUNG</name>
<dbReference type="InterPro" id="IPR045153">
    <property type="entry name" value="Est1/Ebs1-like"/>
</dbReference>
<accession>A0A9W7XLL1</accession>
<dbReference type="EMBL" id="JANBOH010000119">
    <property type="protein sequence ID" value="KAJ1645198.1"/>
    <property type="molecule type" value="Genomic_DNA"/>
</dbReference>
<dbReference type="Gene3D" id="1.25.40.10">
    <property type="entry name" value="Tetratricopeptide repeat domain"/>
    <property type="match status" value="1"/>
</dbReference>
<dbReference type="AlphaFoldDB" id="A0A9W7XLL1"/>
<dbReference type="Proteomes" id="UP001145021">
    <property type="component" value="Unassembled WGS sequence"/>
</dbReference>
<dbReference type="InterPro" id="IPR011990">
    <property type="entry name" value="TPR-like_helical_dom_sf"/>
</dbReference>
<protein>
    <submittedName>
        <fullName evidence="1">Uncharacterized protein</fullName>
    </submittedName>
</protein>
<sequence>MALQDYCEELIMVYPDVANAISVDKYLWKYVYYDAIVECRKRLRLHVPLHNLSHTSSITGSIRSSDHISSADSSLAARSSRGTASDGGPLEEWKREWWTVALSTLFNEALGYFQSLHSRVTSRLEGGSLFFAVRHLHVSQYRLCPMYLIARRLYLYIGDVYRYQFMYLPLLPYGDIGPVDAASIFSLARWTYGRALAMFFDSGRACTQMALLSAYSHNQFDAVFWHMCSLCYSENPVGRGRSAMLNAACAYARQEGGVVDDPIEALIIRLSQTVADGAGAESKDFSVYEELLSALNEDLDEIANNTSILNLDSDFWIREYQLSVILASLVTMSISRSGFFASMNADVQRHRLLNLQHLAVVLLIRQTMCLKQSLDIGEGHNASIIYALISLSLWMDIWRSNKELLSNAFALSDASCHADFARKLELLCGSLVQLVREHSDYDLSADLVGHYADAADSVLPHDVSLMGWVSLRKIQRQIKYQEIECMKTIYPLSASNPISIGKLECRKNAVSLPLWSDVQDVLHVSFARIQAMLLNEAGSGLLPFFSWSSDKELVVVSLEQAGNLQSRPVSVDKAQRVKYDDDDVPLTNGHSAKHVAESMEWTNLTGNENNFAVKNMAEADKLQESTTYNAAKALPESIRIPDFDFWCISLSEIQAWTEIHLYATLLTDGIYKKLASIAANENHCMNAASRDAMQFINKYAVAESDGATQLLICQQPLDTLETWKIANGYLIANDDDDDGYGYGNSNSNGDGDVPTAEDVPEDMRGIISSAIYMAYIKHPDRKIQICTDNEELEFYASWFGIDNVRSSRSKL</sequence>
<keyword evidence="2" id="KW-1185">Reference proteome</keyword>
<evidence type="ECO:0000313" key="2">
    <source>
        <dbReference type="Proteomes" id="UP001145021"/>
    </source>
</evidence>
<proteinExistence type="predicted"/>
<organism evidence="1 2">
    <name type="scientific">Coemansia asiatica</name>
    <dbReference type="NCBI Taxonomy" id="1052880"/>
    <lineage>
        <taxon>Eukaryota</taxon>
        <taxon>Fungi</taxon>
        <taxon>Fungi incertae sedis</taxon>
        <taxon>Zoopagomycota</taxon>
        <taxon>Kickxellomycotina</taxon>
        <taxon>Kickxellomycetes</taxon>
        <taxon>Kickxellales</taxon>
        <taxon>Kickxellaceae</taxon>
        <taxon>Coemansia</taxon>
    </lineage>
</organism>
<dbReference type="SUPFAM" id="SSF48452">
    <property type="entry name" value="TPR-like"/>
    <property type="match status" value="1"/>
</dbReference>
<gene>
    <name evidence="1" type="ORF">LPJ64_003202</name>
</gene>
<dbReference type="PANTHER" id="PTHR15696:SF0">
    <property type="entry name" value="TELOMERASE-BINDING PROTEIN EST1A"/>
    <property type="match status" value="1"/>
</dbReference>
<dbReference type="GO" id="GO:0000184">
    <property type="term" value="P:nuclear-transcribed mRNA catabolic process, nonsense-mediated decay"/>
    <property type="evidence" value="ECO:0007669"/>
    <property type="project" value="TreeGrafter"/>
</dbReference>
<dbReference type="PANTHER" id="PTHR15696">
    <property type="entry name" value="SMG-7 SUPPRESSOR WITH MORPHOLOGICAL EFFECT ON GENITALIA PROTEIN 7"/>
    <property type="match status" value="1"/>
</dbReference>
<dbReference type="GO" id="GO:0042162">
    <property type="term" value="F:telomeric DNA binding"/>
    <property type="evidence" value="ECO:0007669"/>
    <property type="project" value="TreeGrafter"/>
</dbReference>
<reference evidence="1" key="1">
    <citation type="submission" date="2022-07" db="EMBL/GenBank/DDBJ databases">
        <title>Phylogenomic reconstructions and comparative analyses of Kickxellomycotina fungi.</title>
        <authorList>
            <person name="Reynolds N.K."/>
            <person name="Stajich J.E."/>
            <person name="Barry K."/>
            <person name="Grigoriev I.V."/>
            <person name="Crous P."/>
            <person name="Smith M.E."/>
        </authorList>
    </citation>
    <scope>NUCLEOTIDE SEQUENCE</scope>
    <source>
        <strain evidence="1">NBRC 105413</strain>
    </source>
</reference>
<dbReference type="GO" id="GO:0005697">
    <property type="term" value="C:telomerase holoenzyme complex"/>
    <property type="evidence" value="ECO:0007669"/>
    <property type="project" value="TreeGrafter"/>
</dbReference>
<dbReference type="GO" id="GO:0070034">
    <property type="term" value="F:telomerase RNA binding"/>
    <property type="evidence" value="ECO:0007669"/>
    <property type="project" value="TreeGrafter"/>
</dbReference>
<evidence type="ECO:0000313" key="1">
    <source>
        <dbReference type="EMBL" id="KAJ1645198.1"/>
    </source>
</evidence>